<feature type="region of interest" description="Disordered" evidence="1">
    <location>
        <begin position="380"/>
        <end position="406"/>
    </location>
</feature>
<accession>A0ABS0VVC2</accession>
<dbReference type="SUPFAM" id="SSF69322">
    <property type="entry name" value="Tricorn protease domain 2"/>
    <property type="match status" value="1"/>
</dbReference>
<sequence>MKQPTRRLSRTGLAAVACLSMSISLVAPAISGADENTKLGIEHVASTSSYAEETPALAWGVLEIFRQASGGFDRVFDGATLHSGVPSFAFVSRTDSDDGTVVVNYAGTANVMNFCGPDYRAKDERGNCKLDLTLSEPTVTINPSDGTGNLSMIVHSLDKKTKEWVGPSRVVMANLDLSKAKYRSGETSTVRDIAVAVTEEGRAALSGNPKGYDDLDALNLSFTGPVTFGTTTGVTEELSLETEAVTVFPRGKANRLFGLKDGSVLHITRGKEASDSKIVIADNDLGTFTAIDDFTVNTGNPSALKSASDTLYWADGNTIRYADATAAGLGAVMELGTVPNSNVTGLAYAEGNDTLGVLTADPGTRKGVITVFNLADGTSTQTELPPMSEVRGTDPKGDGGNFDSTYGYSRPTGDAVSLRALPDGTFVYILDDILDGPDGRTGSTPLHIRPGQTPAAVEIGAAKEQFKSVLYGGGRRTASIVDGNIVFYNGVSDDFESVGVYTYSDGTFTKKSTADKVAAFDFITGATFDADGNLVMASAGDGHELAVLDPTTLEVISSTTVGSTLQYSNGQAAETLKFVGDDIFISGVNDFGGDETLTFIKVSTSGEGLTVGTSDDTLEVVELGSSDDNEPLKGDDTPATSTPATSTPVTSTPVTSTPVTSTPATSTPATSTPATSTPATSTPVTSTPVTPDDHDGMSSDVNDKLDGLSGKLMLGSGGLSLVSLLTVGGIVAMIAALFHFVKIQFPGAFQFPSIPGMRS</sequence>
<evidence type="ECO:0000256" key="1">
    <source>
        <dbReference type="SAM" id="MobiDB-lite"/>
    </source>
</evidence>
<evidence type="ECO:0000259" key="4">
    <source>
        <dbReference type="Pfam" id="PF04213"/>
    </source>
</evidence>
<evidence type="ECO:0000313" key="5">
    <source>
        <dbReference type="EMBL" id="MBI9000714.1"/>
    </source>
</evidence>
<comment type="caution">
    <text evidence="5">The sequence shown here is derived from an EMBL/GenBank/DDBJ whole genome shotgun (WGS) entry which is preliminary data.</text>
</comment>
<feature type="compositionally biased region" description="Basic and acidic residues" evidence="1">
    <location>
        <begin position="691"/>
        <end position="702"/>
    </location>
</feature>
<evidence type="ECO:0000256" key="2">
    <source>
        <dbReference type="SAM" id="Phobius"/>
    </source>
</evidence>
<dbReference type="Proteomes" id="UP000625574">
    <property type="component" value="Unassembled WGS sequence"/>
</dbReference>
<protein>
    <submittedName>
        <fullName evidence="5">HtaA domain-containing protein</fullName>
    </submittedName>
</protein>
<organism evidence="5 6">
    <name type="scientific">Corynebacterium marambiense</name>
    <dbReference type="NCBI Taxonomy" id="2765364"/>
    <lineage>
        <taxon>Bacteria</taxon>
        <taxon>Bacillati</taxon>
        <taxon>Actinomycetota</taxon>
        <taxon>Actinomycetes</taxon>
        <taxon>Mycobacteriales</taxon>
        <taxon>Corynebacteriaceae</taxon>
        <taxon>Corynebacterium</taxon>
    </lineage>
</organism>
<dbReference type="Pfam" id="PF04213">
    <property type="entry name" value="HtaA"/>
    <property type="match status" value="1"/>
</dbReference>
<keyword evidence="3" id="KW-0732">Signal</keyword>
<dbReference type="RefSeq" id="WP_198736137.1">
    <property type="nucleotide sequence ID" value="NZ_JAEIOT010000007.1"/>
</dbReference>
<name>A0ABS0VVC2_9CORY</name>
<feature type="domain" description="Htaa" evidence="4">
    <location>
        <begin position="56"/>
        <end position="220"/>
    </location>
</feature>
<proteinExistence type="predicted"/>
<feature type="signal peptide" evidence="3">
    <location>
        <begin position="1"/>
        <end position="29"/>
    </location>
</feature>
<evidence type="ECO:0000313" key="6">
    <source>
        <dbReference type="Proteomes" id="UP000625574"/>
    </source>
</evidence>
<dbReference type="InterPro" id="IPR007331">
    <property type="entry name" value="Htaa"/>
</dbReference>
<feature type="chain" id="PRO_5045676564" evidence="3">
    <location>
        <begin position="30"/>
        <end position="759"/>
    </location>
</feature>
<dbReference type="EMBL" id="JAEIOT010000007">
    <property type="protein sequence ID" value="MBI9000714.1"/>
    <property type="molecule type" value="Genomic_DNA"/>
</dbReference>
<keyword evidence="2" id="KW-0472">Membrane</keyword>
<evidence type="ECO:0000256" key="3">
    <source>
        <dbReference type="SAM" id="SignalP"/>
    </source>
</evidence>
<keyword evidence="2" id="KW-0812">Transmembrane</keyword>
<reference evidence="5 6" key="1">
    <citation type="submission" date="2020-12" db="EMBL/GenBank/DDBJ databases">
        <title>Genome public.</title>
        <authorList>
            <person name="Sun Q."/>
        </authorList>
    </citation>
    <scope>NUCLEOTIDE SEQUENCE [LARGE SCALE GENOMIC DNA]</scope>
    <source>
        <strain evidence="5 6">CCM 8864</strain>
    </source>
</reference>
<gene>
    <name evidence="5" type="ORF">JDV76_07010</name>
</gene>
<feature type="compositionally biased region" description="Low complexity" evidence="1">
    <location>
        <begin position="637"/>
        <end position="690"/>
    </location>
</feature>
<feature type="transmembrane region" description="Helical" evidence="2">
    <location>
        <begin position="718"/>
        <end position="741"/>
    </location>
</feature>
<feature type="region of interest" description="Disordered" evidence="1">
    <location>
        <begin position="624"/>
        <end position="702"/>
    </location>
</feature>
<keyword evidence="6" id="KW-1185">Reference proteome</keyword>
<keyword evidence="2" id="KW-1133">Transmembrane helix</keyword>